<dbReference type="PANTHER" id="PTHR12243">
    <property type="entry name" value="MADF DOMAIN TRANSCRIPTION FACTOR"/>
    <property type="match status" value="1"/>
</dbReference>
<dbReference type="PANTHER" id="PTHR12243:SF67">
    <property type="entry name" value="COREPRESSOR OF PANGOLIN, ISOFORM A-RELATED"/>
    <property type="match status" value="1"/>
</dbReference>
<dbReference type="GO" id="GO:0005634">
    <property type="term" value="C:nucleus"/>
    <property type="evidence" value="ECO:0007669"/>
    <property type="project" value="UniProtKB-SubCell"/>
</dbReference>
<dbReference type="GO" id="GO:0005667">
    <property type="term" value="C:transcription regulator complex"/>
    <property type="evidence" value="ECO:0007669"/>
    <property type="project" value="TreeGrafter"/>
</dbReference>
<dbReference type="GO" id="GO:0003677">
    <property type="term" value="F:DNA binding"/>
    <property type="evidence" value="ECO:0007669"/>
    <property type="project" value="InterPro"/>
</dbReference>
<evidence type="ECO:0000313" key="6">
    <source>
        <dbReference type="Proteomes" id="UP000075920"/>
    </source>
</evidence>
<dbReference type="Pfam" id="PF10545">
    <property type="entry name" value="MADF_DNA_bdg"/>
    <property type="match status" value="1"/>
</dbReference>
<dbReference type="InterPro" id="IPR006578">
    <property type="entry name" value="MADF-dom"/>
</dbReference>
<feature type="compositionally biased region" description="Low complexity" evidence="2">
    <location>
        <begin position="329"/>
        <end position="340"/>
    </location>
</feature>
<feature type="domain" description="BESS" evidence="4">
    <location>
        <begin position="370"/>
        <end position="409"/>
    </location>
</feature>
<feature type="domain" description="MADF" evidence="3">
    <location>
        <begin position="78"/>
        <end position="161"/>
    </location>
</feature>
<dbReference type="GO" id="GO:0006357">
    <property type="term" value="P:regulation of transcription by RNA polymerase II"/>
    <property type="evidence" value="ECO:0007669"/>
    <property type="project" value="TreeGrafter"/>
</dbReference>
<name>A0A182WH33_9DIPT</name>
<sequence>PFVYVSQLLGLILPVFLHKIRSPQIKLYETNGLKMLEEVKYIKLPSKAYRTISNPNKLHFALNGLPAKRHFVKLNVADFVNEIKKRPILYNMRHKDYKRICMRNQYWEEVAIAMNLSVQECKKRWRSMRDAFLKTIRNKSEAERQSWIHYRLLEFMLPYVDFRKGDSEVTNDYIQCKDNEGGIDFIEFDSDEELYNGPVTVSYVTQDGKQVFQVMHTPIRDDNSPASTIHHEETEEEIEDCNEEQFLQPFAYGTASGTEYLLATDEESEQESVLYEEQHSSTITHDGKPLESGWNEEFIDDVKQIEQEPEFEVSELASKRLRIESTEIPPSASSRPMSPAVVPPSLPIVTAPIPPSQEENKESDARLGITDPDERFLLSCAPILRRLPNKKNVLARLKIQQMLFELEYDEKYSCEGT</sequence>
<feature type="region of interest" description="Disordered" evidence="2">
    <location>
        <begin position="327"/>
        <end position="368"/>
    </location>
</feature>
<evidence type="ECO:0008006" key="7">
    <source>
        <dbReference type="Google" id="ProtNLM"/>
    </source>
</evidence>
<dbReference type="InterPro" id="IPR039353">
    <property type="entry name" value="TF_Adf1"/>
</dbReference>
<keyword evidence="1" id="KW-0539">Nucleus</keyword>
<dbReference type="PROSITE" id="PS51029">
    <property type="entry name" value="MADF"/>
    <property type="match status" value="1"/>
</dbReference>
<dbReference type="InterPro" id="IPR004210">
    <property type="entry name" value="BESS_motif"/>
</dbReference>
<evidence type="ECO:0000313" key="5">
    <source>
        <dbReference type="EnsemblMetazoa" id="AMIN009685-PA"/>
    </source>
</evidence>
<reference evidence="5" key="2">
    <citation type="submission" date="2020-05" db="UniProtKB">
        <authorList>
            <consortium name="EnsemblMetazoa"/>
        </authorList>
    </citation>
    <scope>IDENTIFICATION</scope>
    <source>
        <strain evidence="5">MINIMUS1</strain>
    </source>
</reference>
<dbReference type="SMART" id="SM00595">
    <property type="entry name" value="MADF"/>
    <property type="match status" value="1"/>
</dbReference>
<dbReference type="Proteomes" id="UP000075920">
    <property type="component" value="Unassembled WGS sequence"/>
</dbReference>
<organism evidence="5 6">
    <name type="scientific">Anopheles minimus</name>
    <dbReference type="NCBI Taxonomy" id="112268"/>
    <lineage>
        <taxon>Eukaryota</taxon>
        <taxon>Metazoa</taxon>
        <taxon>Ecdysozoa</taxon>
        <taxon>Arthropoda</taxon>
        <taxon>Hexapoda</taxon>
        <taxon>Insecta</taxon>
        <taxon>Pterygota</taxon>
        <taxon>Neoptera</taxon>
        <taxon>Endopterygota</taxon>
        <taxon>Diptera</taxon>
        <taxon>Nematocera</taxon>
        <taxon>Culicoidea</taxon>
        <taxon>Culicidae</taxon>
        <taxon>Anophelinae</taxon>
        <taxon>Anopheles</taxon>
    </lineage>
</organism>
<dbReference type="AlphaFoldDB" id="A0A182WH33"/>
<dbReference type="Pfam" id="PF02944">
    <property type="entry name" value="BESS"/>
    <property type="match status" value="1"/>
</dbReference>
<keyword evidence="6" id="KW-1185">Reference proteome</keyword>
<protein>
    <recommendedName>
        <fullName evidence="7">MADF domain-containing protein</fullName>
    </recommendedName>
</protein>
<evidence type="ECO:0000256" key="2">
    <source>
        <dbReference type="SAM" id="MobiDB-lite"/>
    </source>
</evidence>
<dbReference type="EnsemblMetazoa" id="AMIN009685-RA">
    <property type="protein sequence ID" value="AMIN009685-PA"/>
    <property type="gene ID" value="AMIN009685"/>
</dbReference>
<accession>A0A182WH33</accession>
<evidence type="ECO:0000256" key="1">
    <source>
        <dbReference type="PROSITE-ProRule" id="PRU00371"/>
    </source>
</evidence>
<proteinExistence type="predicted"/>
<comment type="subcellular location">
    <subcellularLocation>
        <location evidence="1">Nucleus</location>
    </subcellularLocation>
</comment>
<reference evidence="6" key="1">
    <citation type="submission" date="2013-03" db="EMBL/GenBank/DDBJ databases">
        <title>The Genome Sequence of Anopheles minimus MINIMUS1.</title>
        <authorList>
            <consortium name="The Broad Institute Genomics Platform"/>
            <person name="Neafsey D.E."/>
            <person name="Walton C."/>
            <person name="Walker B."/>
            <person name="Young S.K."/>
            <person name="Zeng Q."/>
            <person name="Gargeya S."/>
            <person name="Fitzgerald M."/>
            <person name="Haas B."/>
            <person name="Abouelleil A."/>
            <person name="Allen A.W."/>
            <person name="Alvarado L."/>
            <person name="Arachchi H.M."/>
            <person name="Berlin A.M."/>
            <person name="Chapman S.B."/>
            <person name="Gainer-Dewar J."/>
            <person name="Goldberg J."/>
            <person name="Griggs A."/>
            <person name="Gujja S."/>
            <person name="Hansen M."/>
            <person name="Howarth C."/>
            <person name="Imamovic A."/>
            <person name="Ireland A."/>
            <person name="Larimer J."/>
            <person name="McCowan C."/>
            <person name="Murphy C."/>
            <person name="Pearson M."/>
            <person name="Poon T.W."/>
            <person name="Priest M."/>
            <person name="Roberts A."/>
            <person name="Saif S."/>
            <person name="Shea T."/>
            <person name="Sisk P."/>
            <person name="Sykes S."/>
            <person name="Wortman J."/>
            <person name="Nusbaum C."/>
            <person name="Birren B."/>
        </authorList>
    </citation>
    <scope>NUCLEOTIDE SEQUENCE [LARGE SCALE GENOMIC DNA]</scope>
    <source>
        <strain evidence="6">MINIMUS1</strain>
    </source>
</reference>
<evidence type="ECO:0000259" key="4">
    <source>
        <dbReference type="PROSITE" id="PS51031"/>
    </source>
</evidence>
<dbReference type="VEuPathDB" id="VectorBase:AMIN009685"/>
<evidence type="ECO:0000259" key="3">
    <source>
        <dbReference type="PROSITE" id="PS51029"/>
    </source>
</evidence>
<dbReference type="PROSITE" id="PS51031">
    <property type="entry name" value="BESS"/>
    <property type="match status" value="1"/>
</dbReference>